<dbReference type="Pfam" id="PF11683">
    <property type="entry name" value="DUF3278"/>
    <property type="match status" value="1"/>
</dbReference>
<feature type="transmembrane region" description="Helical" evidence="1">
    <location>
        <begin position="35"/>
        <end position="55"/>
    </location>
</feature>
<evidence type="ECO:0008006" key="4">
    <source>
        <dbReference type="Google" id="ProtNLM"/>
    </source>
</evidence>
<dbReference type="InterPro" id="IPR021697">
    <property type="entry name" value="DUF3278"/>
</dbReference>
<dbReference type="RefSeq" id="WP_165449996.1">
    <property type="nucleotide sequence ID" value="NZ_BJDY01000007.1"/>
</dbReference>
<organism evidence="2 3">
    <name type="scientific">Lactiplantibacillus mudanjiangensis</name>
    <dbReference type="NCBI Taxonomy" id="1296538"/>
    <lineage>
        <taxon>Bacteria</taxon>
        <taxon>Bacillati</taxon>
        <taxon>Bacillota</taxon>
        <taxon>Bacilli</taxon>
        <taxon>Lactobacillales</taxon>
        <taxon>Lactobacillaceae</taxon>
        <taxon>Lactiplantibacillus</taxon>
    </lineage>
</organism>
<reference evidence="2 3" key="1">
    <citation type="submission" date="2018-11" db="EMBL/GenBank/DDBJ databases">
        <authorList>
            <person name="Wuyts S."/>
        </authorList>
    </citation>
    <scope>NUCLEOTIDE SEQUENCE [LARGE SCALE GENOMIC DNA]</scope>
    <source>
        <strain evidence="2">Lactobacillus mudanjiangensis AMBF249</strain>
    </source>
</reference>
<feature type="transmembrane region" description="Helical" evidence="1">
    <location>
        <begin position="109"/>
        <end position="131"/>
    </location>
</feature>
<sequence>MATTILTKFVRHFYGYDGVWDEYKSQVVNRIGNRAFIWLLSYVVISTVLAMAAAFQYENAFWALMVLNVLVIQLIGGLAIYAIKEAGILDETITKANLKRSRKVALRRWLGNVIQFIVTIYVVEAFLASLLNQQAMTTTLLDHHLMINCLWTGLSWGVITLIFRLITLKPEH</sequence>
<keyword evidence="3" id="KW-1185">Reference proteome</keyword>
<name>A0A660DVX7_9LACO</name>
<dbReference type="EMBL" id="UYIG01000002">
    <property type="protein sequence ID" value="VDG27136.1"/>
    <property type="molecule type" value="Genomic_DNA"/>
</dbReference>
<accession>A0A660DVX7</accession>
<proteinExistence type="predicted"/>
<protein>
    <recommendedName>
        <fullName evidence="4">DUF3278 domain-containing protein</fullName>
    </recommendedName>
</protein>
<keyword evidence="1" id="KW-0472">Membrane</keyword>
<evidence type="ECO:0000256" key="1">
    <source>
        <dbReference type="SAM" id="Phobius"/>
    </source>
</evidence>
<evidence type="ECO:0000313" key="3">
    <source>
        <dbReference type="Proteomes" id="UP000289996"/>
    </source>
</evidence>
<dbReference type="Proteomes" id="UP000289996">
    <property type="component" value="Unassembled WGS sequence"/>
</dbReference>
<gene>
    <name evidence="2" type="ORF">MUDAN_MDHGFNIF_02113</name>
</gene>
<keyword evidence="1" id="KW-1133">Transmembrane helix</keyword>
<dbReference type="AlphaFoldDB" id="A0A660DVX7"/>
<feature type="transmembrane region" description="Helical" evidence="1">
    <location>
        <begin position="61"/>
        <end position="83"/>
    </location>
</feature>
<keyword evidence="1" id="KW-0812">Transmembrane</keyword>
<feature type="transmembrane region" description="Helical" evidence="1">
    <location>
        <begin position="143"/>
        <end position="166"/>
    </location>
</feature>
<evidence type="ECO:0000313" key="2">
    <source>
        <dbReference type="EMBL" id="VDG27136.1"/>
    </source>
</evidence>